<gene>
    <name evidence="1" type="ORF">DSO57_1014017</name>
</gene>
<organism evidence="1 2">
    <name type="scientific">Entomophthora muscae</name>
    <dbReference type="NCBI Taxonomy" id="34485"/>
    <lineage>
        <taxon>Eukaryota</taxon>
        <taxon>Fungi</taxon>
        <taxon>Fungi incertae sedis</taxon>
        <taxon>Zoopagomycota</taxon>
        <taxon>Entomophthoromycotina</taxon>
        <taxon>Entomophthoromycetes</taxon>
        <taxon>Entomophthorales</taxon>
        <taxon>Entomophthoraceae</taxon>
        <taxon>Entomophthora</taxon>
    </lineage>
</organism>
<keyword evidence="2" id="KW-1185">Reference proteome</keyword>
<protein>
    <submittedName>
        <fullName evidence="1">Uncharacterized protein</fullName>
    </submittedName>
</protein>
<name>A0ACC2SIC1_9FUNG</name>
<reference evidence="1" key="1">
    <citation type="submission" date="2022-04" db="EMBL/GenBank/DDBJ databases">
        <title>Genome of the entomopathogenic fungus Entomophthora muscae.</title>
        <authorList>
            <person name="Elya C."/>
            <person name="Lovett B.R."/>
            <person name="Lee E."/>
            <person name="Macias A.M."/>
            <person name="Hajek A.E."/>
            <person name="De Bivort B.L."/>
            <person name="Kasson M.T."/>
            <person name="De Fine Licht H.H."/>
            <person name="Stajich J.E."/>
        </authorList>
    </citation>
    <scope>NUCLEOTIDE SEQUENCE</scope>
    <source>
        <strain evidence="1">Berkeley</strain>
    </source>
</reference>
<sequence length="202" mass="22663">MSAAHDKQVSRRRTNKPALVACDVCQLRKVRCVVSLAGSACLACKKKNKNCTYKNPSRRNIVFGISQTPDQAGPPQNSSDLRSIFSLRQDQLLPGELDKLATFRNVQGPQPTRIKKKLEMLVRNTSQMEFRFLVQTILAAIHFHSEMFASPNTFPSHNAIYAYSAAVETIPQLTPTTHLLPIFDLLDLIQVWAKSSFPCNYS</sequence>
<dbReference type="Proteomes" id="UP001165960">
    <property type="component" value="Unassembled WGS sequence"/>
</dbReference>
<comment type="caution">
    <text evidence="1">The sequence shown here is derived from an EMBL/GenBank/DDBJ whole genome shotgun (WGS) entry which is preliminary data.</text>
</comment>
<accession>A0ACC2SIC1</accession>
<evidence type="ECO:0000313" key="2">
    <source>
        <dbReference type="Proteomes" id="UP001165960"/>
    </source>
</evidence>
<dbReference type="EMBL" id="QTSX02005023">
    <property type="protein sequence ID" value="KAJ9062133.1"/>
    <property type="molecule type" value="Genomic_DNA"/>
</dbReference>
<evidence type="ECO:0000313" key="1">
    <source>
        <dbReference type="EMBL" id="KAJ9062133.1"/>
    </source>
</evidence>
<proteinExistence type="predicted"/>